<dbReference type="GO" id="GO:0008270">
    <property type="term" value="F:zinc ion binding"/>
    <property type="evidence" value="ECO:0007669"/>
    <property type="project" value="InterPro"/>
</dbReference>
<dbReference type="Pfam" id="PF01844">
    <property type="entry name" value="HNH"/>
    <property type="match status" value="1"/>
</dbReference>
<dbReference type="GO" id="GO:0003676">
    <property type="term" value="F:nucleic acid binding"/>
    <property type="evidence" value="ECO:0007669"/>
    <property type="project" value="InterPro"/>
</dbReference>
<keyword evidence="2" id="KW-0255">Endonuclease</keyword>
<dbReference type="Proteomes" id="UP000246114">
    <property type="component" value="Unassembled WGS sequence"/>
</dbReference>
<evidence type="ECO:0000313" key="3">
    <source>
        <dbReference type="Proteomes" id="UP000246114"/>
    </source>
</evidence>
<sequence length="235" mass="27581">MSTGVLKRFYSTEPWLSFREQIIMDRRKNGVVVCENCGKMIVVSRHIQVHHVVELTEENYKDSNISLNPDNVKVWCHICHNKHHGRFSGGGHKRREKAVYIVYGPPMSGKSSYVIEHMEKGDMVVDMDKIYSAVSFLEPYNKPENLKYNVFSIRNHIIDMIKVRYGGFRTAWVIGGYANKFEREKLAQDLGAQLIYIAATQDECMKRLNSCNDYRQEHQEEWAEYINKWFESYVE</sequence>
<dbReference type="AlphaFoldDB" id="A0A316MC43"/>
<feature type="domain" description="HNH" evidence="1">
    <location>
        <begin position="34"/>
        <end position="85"/>
    </location>
</feature>
<accession>A0A316MC43</accession>
<protein>
    <submittedName>
        <fullName evidence="2">HNH endonuclease</fullName>
    </submittedName>
</protein>
<dbReference type="EMBL" id="QAMZ01000007">
    <property type="protein sequence ID" value="PWL55378.1"/>
    <property type="molecule type" value="Genomic_DNA"/>
</dbReference>
<comment type="caution">
    <text evidence="2">The sequence shown here is derived from an EMBL/GenBank/DDBJ whole genome shotgun (WGS) entry which is preliminary data.</text>
</comment>
<evidence type="ECO:0000259" key="1">
    <source>
        <dbReference type="Pfam" id="PF01844"/>
    </source>
</evidence>
<dbReference type="InterPro" id="IPR027417">
    <property type="entry name" value="P-loop_NTPase"/>
</dbReference>
<keyword evidence="2" id="KW-0378">Hydrolase</keyword>
<evidence type="ECO:0000313" key="2">
    <source>
        <dbReference type="EMBL" id="PWL55378.1"/>
    </source>
</evidence>
<dbReference type="InterPro" id="IPR002711">
    <property type="entry name" value="HNH"/>
</dbReference>
<keyword evidence="2" id="KW-0540">Nuclease</keyword>
<proteinExistence type="predicted"/>
<gene>
    <name evidence="2" type="ORF">DBY38_02045</name>
</gene>
<reference evidence="2 3" key="1">
    <citation type="submission" date="2018-03" db="EMBL/GenBank/DDBJ databases">
        <title>The uncultured portion of the human microbiome is neutrally assembled.</title>
        <authorList>
            <person name="Jeraldo P."/>
            <person name="Boardman L."/>
            <person name="White B.A."/>
            <person name="Nelson H."/>
            <person name="Goldenfeld N."/>
            <person name="Chia N."/>
        </authorList>
    </citation>
    <scope>NUCLEOTIDE SEQUENCE [LARGE SCALE GENOMIC DNA]</scope>
    <source>
        <strain evidence="2">CIM:MAG 903</strain>
    </source>
</reference>
<name>A0A316MC43_9CLOT</name>
<organism evidence="2 3">
    <name type="scientific">Clostridium cadaveris</name>
    <dbReference type="NCBI Taxonomy" id="1529"/>
    <lineage>
        <taxon>Bacteria</taxon>
        <taxon>Bacillati</taxon>
        <taxon>Bacillota</taxon>
        <taxon>Clostridia</taxon>
        <taxon>Eubacteriales</taxon>
        <taxon>Clostridiaceae</taxon>
        <taxon>Clostridium</taxon>
    </lineage>
</organism>
<dbReference type="Gene3D" id="3.40.50.300">
    <property type="entry name" value="P-loop containing nucleotide triphosphate hydrolases"/>
    <property type="match status" value="1"/>
</dbReference>
<dbReference type="SUPFAM" id="SSF52540">
    <property type="entry name" value="P-loop containing nucleoside triphosphate hydrolases"/>
    <property type="match status" value="1"/>
</dbReference>
<dbReference type="GO" id="GO:0004519">
    <property type="term" value="F:endonuclease activity"/>
    <property type="evidence" value="ECO:0007669"/>
    <property type="project" value="UniProtKB-KW"/>
</dbReference>